<dbReference type="Proteomes" id="UP000267268">
    <property type="component" value="Chromosome 1"/>
</dbReference>
<dbReference type="SMART" id="SM00014">
    <property type="entry name" value="acidPPc"/>
    <property type="match status" value="1"/>
</dbReference>
<proteinExistence type="predicted"/>
<evidence type="ECO:0000256" key="1">
    <source>
        <dbReference type="SAM" id="Phobius"/>
    </source>
</evidence>
<dbReference type="Pfam" id="PF01569">
    <property type="entry name" value="PAP2"/>
    <property type="match status" value="1"/>
</dbReference>
<dbReference type="RefSeq" id="WP_126611181.1">
    <property type="nucleotide sequence ID" value="NZ_CP034562.1"/>
</dbReference>
<keyword evidence="1" id="KW-0812">Transmembrane</keyword>
<feature type="transmembrane region" description="Helical" evidence="1">
    <location>
        <begin position="20"/>
        <end position="43"/>
    </location>
</feature>
<dbReference type="PANTHER" id="PTHR14969:SF13">
    <property type="entry name" value="AT30094P"/>
    <property type="match status" value="1"/>
</dbReference>
<gene>
    <name evidence="3" type="ORF">EI427_02325</name>
</gene>
<name>A0A3Q9FIY2_9BACT</name>
<feature type="transmembrane region" description="Helical" evidence="1">
    <location>
        <begin position="97"/>
        <end position="116"/>
    </location>
</feature>
<sequence>MEEIVINWAQNHSSIQSDVFLNFITHQTFTICFIILICFAVRLYFQQTSQNKINFIRLILVFGVSAIIGLLIKYSFFRLRPCYALTSVLQKTDGVTSSFPSGHTTLSFAIFFSCVYAKEKLAIILPLFLFSCLVGYSRIALGIHYPTDILAGITLSFIVTVLINKLLPSLLKNNILKKFIYE</sequence>
<feature type="transmembrane region" description="Helical" evidence="1">
    <location>
        <begin position="149"/>
        <end position="167"/>
    </location>
</feature>
<keyword evidence="1" id="KW-1133">Transmembrane helix</keyword>
<dbReference type="SUPFAM" id="SSF48317">
    <property type="entry name" value="Acid phosphatase/Vanadium-dependent haloperoxidase"/>
    <property type="match status" value="1"/>
</dbReference>
<accession>A0A3Q9FIY2</accession>
<reference evidence="3 4" key="1">
    <citation type="submission" date="2018-12" db="EMBL/GenBank/DDBJ databases">
        <title>Flammeovirga pectinis sp. nov., isolated from the gut of the Korean scallop, Patinopecten yessoensis.</title>
        <authorList>
            <person name="Bae J.-W."/>
            <person name="Jeong Y.-S."/>
            <person name="Kang W."/>
        </authorList>
    </citation>
    <scope>NUCLEOTIDE SEQUENCE [LARGE SCALE GENOMIC DNA]</scope>
    <source>
        <strain evidence="3 4">L12M1</strain>
    </source>
</reference>
<keyword evidence="4" id="KW-1185">Reference proteome</keyword>
<dbReference type="OrthoDB" id="9773582at2"/>
<evidence type="ECO:0000313" key="4">
    <source>
        <dbReference type="Proteomes" id="UP000267268"/>
    </source>
</evidence>
<dbReference type="InterPro" id="IPR000326">
    <property type="entry name" value="PAP2/HPO"/>
</dbReference>
<dbReference type="PANTHER" id="PTHR14969">
    <property type="entry name" value="SPHINGOSINE-1-PHOSPHATE PHOSPHOHYDROLASE"/>
    <property type="match status" value="1"/>
</dbReference>
<dbReference type="KEGG" id="fll:EI427_02325"/>
<feature type="transmembrane region" description="Helical" evidence="1">
    <location>
        <begin position="123"/>
        <end position="143"/>
    </location>
</feature>
<dbReference type="AlphaFoldDB" id="A0A3Q9FIY2"/>
<dbReference type="Gene3D" id="1.20.144.10">
    <property type="entry name" value="Phosphatidic acid phosphatase type 2/haloperoxidase"/>
    <property type="match status" value="1"/>
</dbReference>
<feature type="domain" description="Phosphatidic acid phosphatase type 2/haloperoxidase" evidence="2">
    <location>
        <begin position="55"/>
        <end position="164"/>
    </location>
</feature>
<keyword evidence="1" id="KW-0472">Membrane</keyword>
<feature type="transmembrane region" description="Helical" evidence="1">
    <location>
        <begin position="55"/>
        <end position="77"/>
    </location>
</feature>
<dbReference type="EMBL" id="CP034562">
    <property type="protein sequence ID" value="AZQ61092.1"/>
    <property type="molecule type" value="Genomic_DNA"/>
</dbReference>
<evidence type="ECO:0000259" key="2">
    <source>
        <dbReference type="SMART" id="SM00014"/>
    </source>
</evidence>
<evidence type="ECO:0000313" key="3">
    <source>
        <dbReference type="EMBL" id="AZQ61092.1"/>
    </source>
</evidence>
<organism evidence="3 4">
    <name type="scientific">Flammeovirga pectinis</name>
    <dbReference type="NCBI Taxonomy" id="2494373"/>
    <lineage>
        <taxon>Bacteria</taxon>
        <taxon>Pseudomonadati</taxon>
        <taxon>Bacteroidota</taxon>
        <taxon>Cytophagia</taxon>
        <taxon>Cytophagales</taxon>
        <taxon>Flammeovirgaceae</taxon>
        <taxon>Flammeovirga</taxon>
    </lineage>
</organism>
<dbReference type="InterPro" id="IPR036938">
    <property type="entry name" value="PAP2/HPO_sf"/>
</dbReference>
<dbReference type="CDD" id="cd01610">
    <property type="entry name" value="PAP2_like"/>
    <property type="match status" value="1"/>
</dbReference>
<protein>
    <submittedName>
        <fullName evidence="3">Phosphatase PAP2 family protein</fullName>
    </submittedName>
</protein>